<dbReference type="SMART" id="SM00479">
    <property type="entry name" value="EXOIII"/>
    <property type="match status" value="1"/>
</dbReference>
<dbReference type="GO" id="GO:0008408">
    <property type="term" value="F:3'-5' exonuclease activity"/>
    <property type="evidence" value="ECO:0007669"/>
    <property type="project" value="TreeGrafter"/>
</dbReference>
<keyword evidence="2 4" id="KW-0269">Exonuclease</keyword>
<reference evidence="4" key="1">
    <citation type="journal article" date="2018" name="Genome Biol.">
        <title>SKESA: strategic k-mer extension for scrupulous assemblies.</title>
        <authorList>
            <person name="Souvorov A."/>
            <person name="Agarwala R."/>
            <person name="Lipman D.J."/>
        </authorList>
    </citation>
    <scope>NUCLEOTIDE SEQUENCE</scope>
    <source>
        <strain evidence="4">N26921</strain>
    </source>
</reference>
<dbReference type="InterPro" id="IPR012337">
    <property type="entry name" value="RNaseH-like_sf"/>
</dbReference>
<dbReference type="PANTHER" id="PTHR30231">
    <property type="entry name" value="DNA POLYMERASE III SUBUNIT EPSILON"/>
    <property type="match status" value="1"/>
</dbReference>
<dbReference type="SUPFAM" id="SSF53098">
    <property type="entry name" value="Ribonuclease H-like"/>
    <property type="match status" value="1"/>
</dbReference>
<accession>A0A740TTD8</accession>
<sequence length="309" mass="35261">MDFISIDFEIANNNLNSACSMGLVFVENNRIIDEKYYLIHPPTMEFDKKMTEVHGIKPLDVLSAPYFNVVWKEIKHHFDNTTIIAHNAQFDMNVLYACLNEYSLEIPEFPYICSIPISTRAARTTQLGNSLKDRCTHFGIELQDHHNALADSRACAELVIKCVEIKNCNSIQTYINKYSALSLKSFSDLKPQTHLFKRKTFNKVNISEIAATVENFNEEHPFYEKNIVFTGELQNIDRKTAMQYVVDLGGIVKSGVSSKTNYVIVGQQDKALVGEDGLSSKEEKAYELIDKGIDIKFLREPEFLNLLKK</sequence>
<dbReference type="InterPro" id="IPR036420">
    <property type="entry name" value="BRCT_dom_sf"/>
</dbReference>
<dbReference type="CDD" id="cd06130">
    <property type="entry name" value="DNA_pol_III_epsilon_like"/>
    <property type="match status" value="1"/>
</dbReference>
<dbReference type="InterPro" id="IPR036397">
    <property type="entry name" value="RNaseH_sf"/>
</dbReference>
<dbReference type="GO" id="GO:0003676">
    <property type="term" value="F:nucleic acid binding"/>
    <property type="evidence" value="ECO:0007669"/>
    <property type="project" value="InterPro"/>
</dbReference>
<dbReference type="Gene3D" id="3.40.50.10190">
    <property type="entry name" value="BRCT domain"/>
    <property type="match status" value="1"/>
</dbReference>
<dbReference type="Pfam" id="PF00533">
    <property type="entry name" value="BRCT"/>
    <property type="match status" value="1"/>
</dbReference>
<dbReference type="GO" id="GO:0006259">
    <property type="term" value="P:DNA metabolic process"/>
    <property type="evidence" value="ECO:0007669"/>
    <property type="project" value="UniProtKB-ARBA"/>
</dbReference>
<dbReference type="InterPro" id="IPR001357">
    <property type="entry name" value="BRCT_dom"/>
</dbReference>
<comment type="caution">
    <text evidence="4">The sequence shown here is derived from an EMBL/GenBank/DDBJ whole genome shotgun (WGS) entry which is preliminary data.</text>
</comment>
<proteinExistence type="predicted"/>
<evidence type="ECO:0000256" key="1">
    <source>
        <dbReference type="ARBA" id="ARBA00022722"/>
    </source>
</evidence>
<dbReference type="Gene3D" id="3.30.420.10">
    <property type="entry name" value="Ribonuclease H-like superfamily/Ribonuclease H"/>
    <property type="match status" value="1"/>
</dbReference>
<organism evidence="4">
    <name type="scientific">Salmonella enterica subsp. enterica serovar Typhimurium var. 5-</name>
    <dbReference type="NCBI Taxonomy" id="1620419"/>
    <lineage>
        <taxon>Bacteria</taxon>
        <taxon>Pseudomonadati</taxon>
        <taxon>Pseudomonadota</taxon>
        <taxon>Gammaproteobacteria</taxon>
        <taxon>Enterobacterales</taxon>
        <taxon>Enterobacteriaceae</taxon>
        <taxon>Salmonella</taxon>
    </lineage>
</organism>
<dbReference type="SUPFAM" id="SSF52113">
    <property type="entry name" value="BRCT domain"/>
    <property type="match status" value="1"/>
</dbReference>
<evidence type="ECO:0000256" key="2">
    <source>
        <dbReference type="ARBA" id="ARBA00022839"/>
    </source>
</evidence>
<evidence type="ECO:0000259" key="3">
    <source>
        <dbReference type="PROSITE" id="PS50172"/>
    </source>
</evidence>
<gene>
    <name evidence="4" type="ORF">G9C53_004934</name>
</gene>
<keyword evidence="2 4" id="KW-0378">Hydrolase</keyword>
<dbReference type="InterPro" id="IPR013520">
    <property type="entry name" value="Ribonucl_H"/>
</dbReference>
<dbReference type="AlphaFoldDB" id="A0A740TTD8"/>
<feature type="domain" description="BRCT" evidence="3">
    <location>
        <begin position="217"/>
        <end position="309"/>
    </location>
</feature>
<evidence type="ECO:0000313" key="4">
    <source>
        <dbReference type="EMBL" id="HAF0292535.1"/>
    </source>
</evidence>
<reference evidence="4" key="2">
    <citation type="submission" date="2018-07" db="EMBL/GenBank/DDBJ databases">
        <authorList>
            <consortium name="NCBI Pathogen Detection Project"/>
        </authorList>
    </citation>
    <scope>NUCLEOTIDE SEQUENCE</scope>
    <source>
        <strain evidence="4">N26921</strain>
    </source>
</reference>
<dbReference type="GO" id="GO:0005829">
    <property type="term" value="C:cytosol"/>
    <property type="evidence" value="ECO:0007669"/>
    <property type="project" value="TreeGrafter"/>
</dbReference>
<dbReference type="PROSITE" id="PS50172">
    <property type="entry name" value="BRCT"/>
    <property type="match status" value="1"/>
</dbReference>
<protein>
    <submittedName>
        <fullName evidence="4">Exonuclease</fullName>
    </submittedName>
</protein>
<dbReference type="EMBL" id="DAATVL010000060">
    <property type="protein sequence ID" value="HAF0292535.1"/>
    <property type="molecule type" value="Genomic_DNA"/>
</dbReference>
<keyword evidence="1" id="KW-0540">Nuclease</keyword>
<dbReference type="Pfam" id="PF00929">
    <property type="entry name" value="RNase_T"/>
    <property type="match status" value="1"/>
</dbReference>
<dbReference type="CDD" id="cd17748">
    <property type="entry name" value="BRCT_DNA_ligase_like"/>
    <property type="match status" value="1"/>
</dbReference>
<dbReference type="PANTHER" id="PTHR30231:SF42">
    <property type="entry name" value="EXONUCLEASE"/>
    <property type="match status" value="1"/>
</dbReference>
<name>A0A740TTD8_SALTM</name>